<organism evidence="2">
    <name type="scientific">Capitella teleta</name>
    <name type="common">Polychaete worm</name>
    <dbReference type="NCBI Taxonomy" id="283909"/>
    <lineage>
        <taxon>Eukaryota</taxon>
        <taxon>Metazoa</taxon>
        <taxon>Spiralia</taxon>
        <taxon>Lophotrochozoa</taxon>
        <taxon>Annelida</taxon>
        <taxon>Polychaeta</taxon>
        <taxon>Sedentaria</taxon>
        <taxon>Scolecida</taxon>
        <taxon>Capitellidae</taxon>
        <taxon>Capitella</taxon>
    </lineage>
</organism>
<dbReference type="AlphaFoldDB" id="R7V954"/>
<protein>
    <submittedName>
        <fullName evidence="2 3">Uncharacterized protein</fullName>
    </submittedName>
</protein>
<proteinExistence type="predicted"/>
<dbReference type="OrthoDB" id="9948935at2759"/>
<dbReference type="EMBL" id="KB293809">
    <property type="protein sequence ID" value="ELU15378.1"/>
    <property type="molecule type" value="Genomic_DNA"/>
</dbReference>
<dbReference type="EnsemblMetazoa" id="CapteT199456">
    <property type="protein sequence ID" value="CapteP199456"/>
    <property type="gene ID" value="CapteG199456"/>
</dbReference>
<sequence length="245" mass="28177">MTPAQEDFSVTKTRVQGALDQLRSDLAEMREQDLTLLRQFMCIQQTVHMLCRDNVLEKNSYDSSILHSPQPTQDNPPAFERRVHMPLCRVQSAPLQCRSDSLDEIDPLMKSYDSFVGQPLPGSIDEDDELELLEAPKSPSEMEGENENQDDRVSPIHRISVNLDESDSDDEECYRDQQPQCLDLHNHKNNLNHQISLGTKMAPAYSSHYRDILRKSSQIWREIKRSQDDDGHVDARKMAALQLFL</sequence>
<evidence type="ECO:0000313" key="3">
    <source>
        <dbReference type="EnsemblMetazoa" id="CapteP199456"/>
    </source>
</evidence>
<evidence type="ECO:0000313" key="2">
    <source>
        <dbReference type="EMBL" id="ELU15378.1"/>
    </source>
</evidence>
<gene>
    <name evidence="2" type="ORF">CAPTEDRAFT_199456</name>
</gene>
<keyword evidence="4" id="KW-1185">Reference proteome</keyword>
<name>R7V954_CAPTE</name>
<accession>R7V954</accession>
<reference evidence="2 4" key="2">
    <citation type="journal article" date="2013" name="Nature">
        <title>Insights into bilaterian evolution from three spiralian genomes.</title>
        <authorList>
            <person name="Simakov O."/>
            <person name="Marletaz F."/>
            <person name="Cho S.J."/>
            <person name="Edsinger-Gonzales E."/>
            <person name="Havlak P."/>
            <person name="Hellsten U."/>
            <person name="Kuo D.H."/>
            <person name="Larsson T."/>
            <person name="Lv J."/>
            <person name="Arendt D."/>
            <person name="Savage R."/>
            <person name="Osoegawa K."/>
            <person name="de Jong P."/>
            <person name="Grimwood J."/>
            <person name="Chapman J.A."/>
            <person name="Shapiro H."/>
            <person name="Aerts A."/>
            <person name="Otillar R.P."/>
            <person name="Terry A.Y."/>
            <person name="Boore J.L."/>
            <person name="Grigoriev I.V."/>
            <person name="Lindberg D.R."/>
            <person name="Seaver E.C."/>
            <person name="Weisblat D.A."/>
            <person name="Putnam N.H."/>
            <person name="Rokhsar D.S."/>
        </authorList>
    </citation>
    <scope>NUCLEOTIDE SEQUENCE</scope>
    <source>
        <strain evidence="2 4">I ESC-2004</strain>
    </source>
</reference>
<dbReference type="Proteomes" id="UP000014760">
    <property type="component" value="Unassembled WGS sequence"/>
</dbReference>
<reference evidence="4" key="1">
    <citation type="submission" date="2012-12" db="EMBL/GenBank/DDBJ databases">
        <authorList>
            <person name="Hellsten U."/>
            <person name="Grimwood J."/>
            <person name="Chapman J.A."/>
            <person name="Shapiro H."/>
            <person name="Aerts A."/>
            <person name="Otillar R.P."/>
            <person name="Terry A.Y."/>
            <person name="Boore J.L."/>
            <person name="Simakov O."/>
            <person name="Marletaz F."/>
            <person name="Cho S.-J."/>
            <person name="Edsinger-Gonzales E."/>
            <person name="Havlak P."/>
            <person name="Kuo D.-H."/>
            <person name="Larsson T."/>
            <person name="Lv J."/>
            <person name="Arendt D."/>
            <person name="Savage R."/>
            <person name="Osoegawa K."/>
            <person name="de Jong P."/>
            <person name="Lindberg D.R."/>
            <person name="Seaver E.C."/>
            <person name="Weisblat D.A."/>
            <person name="Putnam N.H."/>
            <person name="Grigoriev I.V."/>
            <person name="Rokhsar D.S."/>
        </authorList>
    </citation>
    <scope>NUCLEOTIDE SEQUENCE</scope>
    <source>
        <strain evidence="4">I ESC-2004</strain>
    </source>
</reference>
<dbReference type="EMBL" id="AMQN01004556">
    <property type="status" value="NOT_ANNOTATED_CDS"/>
    <property type="molecule type" value="Genomic_DNA"/>
</dbReference>
<dbReference type="HOGENOM" id="CLU_1134470_0_0_1"/>
<reference evidence="3" key="3">
    <citation type="submission" date="2015-06" db="UniProtKB">
        <authorList>
            <consortium name="EnsemblMetazoa"/>
        </authorList>
    </citation>
    <scope>IDENTIFICATION</scope>
</reference>
<feature type="region of interest" description="Disordered" evidence="1">
    <location>
        <begin position="136"/>
        <end position="157"/>
    </location>
</feature>
<evidence type="ECO:0000256" key="1">
    <source>
        <dbReference type="SAM" id="MobiDB-lite"/>
    </source>
</evidence>
<evidence type="ECO:0000313" key="4">
    <source>
        <dbReference type="Proteomes" id="UP000014760"/>
    </source>
</evidence>